<gene>
    <name evidence="2" type="ORF">CHH67_20775</name>
</gene>
<dbReference type="InterPro" id="IPR011009">
    <property type="entry name" value="Kinase-like_dom_sf"/>
</dbReference>
<dbReference type="AlphaFoldDB" id="A0A268EJ77"/>
<dbReference type="Gene3D" id="3.30.200.20">
    <property type="entry name" value="Phosphorylase Kinase, domain 1"/>
    <property type="match status" value="1"/>
</dbReference>
<evidence type="ECO:0000259" key="1">
    <source>
        <dbReference type="Pfam" id="PF01636"/>
    </source>
</evidence>
<accession>A0A268EJ77</accession>
<protein>
    <recommendedName>
        <fullName evidence="1">Aminoglycoside phosphotransferase domain-containing protein</fullName>
    </recommendedName>
</protein>
<reference evidence="2 3" key="1">
    <citation type="submission" date="2017-07" db="EMBL/GenBank/DDBJ databases">
        <title>Isolation and whole genome analysis of endospore-forming bacteria from heroin.</title>
        <authorList>
            <person name="Kalinowski J."/>
            <person name="Ahrens B."/>
            <person name="Al-Dilaimi A."/>
            <person name="Winkler A."/>
            <person name="Wibberg D."/>
            <person name="Schleenbecker U."/>
            <person name="Ruckert C."/>
            <person name="Wolfel R."/>
            <person name="Grass G."/>
        </authorList>
    </citation>
    <scope>NUCLEOTIDE SEQUENCE [LARGE SCALE GENOMIC DNA]</scope>
    <source>
        <strain evidence="2 3">7537-G1</strain>
    </source>
</reference>
<proteinExistence type="predicted"/>
<dbReference type="OrthoDB" id="9812495at2"/>
<name>A0A268EJ77_9BACL</name>
<feature type="domain" description="Aminoglycoside phosphotransferase" evidence="1">
    <location>
        <begin position="27"/>
        <end position="233"/>
    </location>
</feature>
<dbReference type="EMBL" id="NPBY01000070">
    <property type="protein sequence ID" value="PAD73187.1"/>
    <property type="molecule type" value="Genomic_DNA"/>
</dbReference>
<dbReference type="Gene3D" id="3.90.1200.10">
    <property type="match status" value="1"/>
</dbReference>
<dbReference type="SUPFAM" id="SSF56112">
    <property type="entry name" value="Protein kinase-like (PK-like)"/>
    <property type="match status" value="1"/>
</dbReference>
<comment type="caution">
    <text evidence="2">The sequence shown here is derived from an EMBL/GenBank/DDBJ whole genome shotgun (WGS) entry which is preliminary data.</text>
</comment>
<sequence>MENWFDAIAWIEQDDRMRDFRQEDMTVEAMTHGMEAEVYKLSSRQQSAVLKLWNRHSRPDVGLQYQLLLMLHEQGLPVSRPLRWGRDPNGASALLTTYDGTELTKVNTATMTRLAHMLSSLHHMQAAPDLKLRLPANDDVNYFFPAIHEHPDLDRALRTVLMTTPVGHGHIIHGDFHIRNILEQDGKFTVIDWTNARLGEAGYDYAWSLLLTRIYISERLATSFRAAYLSAFPLPAEHLEGWEALACLRWVLLHRTGAVPADDRIRARARGILSGNAHLTGYKLEL</sequence>
<dbReference type="InterPro" id="IPR002575">
    <property type="entry name" value="Aminoglycoside_PTrfase"/>
</dbReference>
<dbReference type="Pfam" id="PF01636">
    <property type="entry name" value="APH"/>
    <property type="match status" value="1"/>
</dbReference>
<evidence type="ECO:0000313" key="3">
    <source>
        <dbReference type="Proteomes" id="UP000215596"/>
    </source>
</evidence>
<dbReference type="RefSeq" id="WP_095267295.1">
    <property type="nucleotide sequence ID" value="NZ_NPBY01000070.1"/>
</dbReference>
<organism evidence="2 3">
    <name type="scientific">Paenibacillus campinasensis</name>
    <dbReference type="NCBI Taxonomy" id="66347"/>
    <lineage>
        <taxon>Bacteria</taxon>
        <taxon>Bacillati</taxon>
        <taxon>Bacillota</taxon>
        <taxon>Bacilli</taxon>
        <taxon>Bacillales</taxon>
        <taxon>Paenibacillaceae</taxon>
        <taxon>Paenibacillus</taxon>
    </lineage>
</organism>
<dbReference type="Proteomes" id="UP000215596">
    <property type="component" value="Unassembled WGS sequence"/>
</dbReference>
<evidence type="ECO:0000313" key="2">
    <source>
        <dbReference type="EMBL" id="PAD73187.1"/>
    </source>
</evidence>